<dbReference type="AlphaFoldDB" id="A0A8H7T2R7"/>
<name>A0A8H7T2R7_9HELO</name>
<dbReference type="Proteomes" id="UP000664132">
    <property type="component" value="Unassembled WGS sequence"/>
</dbReference>
<dbReference type="GO" id="GO:0005737">
    <property type="term" value="C:cytoplasm"/>
    <property type="evidence" value="ECO:0007669"/>
    <property type="project" value="TreeGrafter"/>
</dbReference>
<comment type="caution">
    <text evidence="2">The sequence shown here is derived from an EMBL/GenBank/DDBJ whole genome shotgun (WGS) entry which is preliminary data.</text>
</comment>
<proteinExistence type="predicted"/>
<dbReference type="InterPro" id="IPR001509">
    <property type="entry name" value="Epimerase_deHydtase"/>
</dbReference>
<keyword evidence="3" id="KW-1185">Reference proteome</keyword>
<dbReference type="PANTHER" id="PTHR48079:SF6">
    <property type="entry name" value="NAD(P)-BINDING DOMAIN-CONTAINING PROTEIN-RELATED"/>
    <property type="match status" value="1"/>
</dbReference>
<feature type="domain" description="NAD-dependent epimerase/dehydratase" evidence="1">
    <location>
        <begin position="12"/>
        <end position="228"/>
    </location>
</feature>
<evidence type="ECO:0000259" key="1">
    <source>
        <dbReference type="Pfam" id="PF01370"/>
    </source>
</evidence>
<dbReference type="Pfam" id="PF01370">
    <property type="entry name" value="Epimerase"/>
    <property type="match status" value="1"/>
</dbReference>
<sequence>MAGKDVFLIGPGFIGLEVLAELLKDGYHVTTLVRREEAAADLKKKGVKTIMGSLLDLDIITNTSAESDIVIHTATADDKPSAEAVLEGVSKRAAAGKCTIYIHTSGCSEIVDDSHGTYVSETIYEDDNPEKIDALPDTAPHRSIDLAILKKRTELGSKAKISIVLPPLIYGLGKASGRLSIQIPTMARFALKHGYAGHIGAGESVWGHVHVTDLARGYLLILHWMEQTNAEKVLENPYFFAENGEEHSWKKCAEEIGKALHKEGKIKDPKPREIPKDLYGDIFGEWSMVVVGENSRNRANRLRALGWKPVEKLSFQSLHEDEIPALLKEQGNYTGYAKAVAS</sequence>
<evidence type="ECO:0000313" key="2">
    <source>
        <dbReference type="EMBL" id="KAG4413550.1"/>
    </source>
</evidence>
<dbReference type="SUPFAM" id="SSF51735">
    <property type="entry name" value="NAD(P)-binding Rossmann-fold domains"/>
    <property type="match status" value="1"/>
</dbReference>
<dbReference type="PANTHER" id="PTHR48079">
    <property type="entry name" value="PROTEIN YEEZ"/>
    <property type="match status" value="1"/>
</dbReference>
<gene>
    <name evidence="2" type="ORF">IFR04_013333</name>
</gene>
<organism evidence="2 3">
    <name type="scientific">Cadophora malorum</name>
    <dbReference type="NCBI Taxonomy" id="108018"/>
    <lineage>
        <taxon>Eukaryota</taxon>
        <taxon>Fungi</taxon>
        <taxon>Dikarya</taxon>
        <taxon>Ascomycota</taxon>
        <taxon>Pezizomycotina</taxon>
        <taxon>Leotiomycetes</taxon>
        <taxon>Helotiales</taxon>
        <taxon>Ploettnerulaceae</taxon>
        <taxon>Cadophora</taxon>
    </lineage>
</organism>
<dbReference type="EMBL" id="JAFJYH010000309">
    <property type="protein sequence ID" value="KAG4413550.1"/>
    <property type="molecule type" value="Genomic_DNA"/>
</dbReference>
<dbReference type="OrthoDB" id="2130169at2759"/>
<dbReference type="Gene3D" id="3.40.50.720">
    <property type="entry name" value="NAD(P)-binding Rossmann-like Domain"/>
    <property type="match status" value="1"/>
</dbReference>
<accession>A0A8H7T2R7</accession>
<evidence type="ECO:0000313" key="3">
    <source>
        <dbReference type="Proteomes" id="UP000664132"/>
    </source>
</evidence>
<reference evidence="2" key="1">
    <citation type="submission" date="2021-02" db="EMBL/GenBank/DDBJ databases">
        <title>Genome sequence Cadophora malorum strain M34.</title>
        <authorList>
            <person name="Stefanovic E."/>
            <person name="Vu D."/>
            <person name="Scully C."/>
            <person name="Dijksterhuis J."/>
            <person name="Roader J."/>
            <person name="Houbraken J."/>
        </authorList>
    </citation>
    <scope>NUCLEOTIDE SEQUENCE</scope>
    <source>
        <strain evidence="2">M34</strain>
    </source>
</reference>
<dbReference type="GO" id="GO:0004029">
    <property type="term" value="F:aldehyde dehydrogenase (NAD+) activity"/>
    <property type="evidence" value="ECO:0007669"/>
    <property type="project" value="TreeGrafter"/>
</dbReference>
<dbReference type="InterPro" id="IPR036291">
    <property type="entry name" value="NAD(P)-bd_dom_sf"/>
</dbReference>
<dbReference type="InterPro" id="IPR051783">
    <property type="entry name" value="NAD(P)-dependent_oxidoreduct"/>
</dbReference>
<protein>
    <recommendedName>
        <fullName evidence="1">NAD-dependent epimerase/dehydratase domain-containing protein</fullName>
    </recommendedName>
</protein>